<dbReference type="Proteomes" id="UP001199525">
    <property type="component" value="Unassembled WGS sequence"/>
</dbReference>
<protein>
    <submittedName>
        <fullName evidence="2">Uncharacterized protein</fullName>
    </submittedName>
</protein>
<proteinExistence type="predicted"/>
<evidence type="ECO:0000313" key="3">
    <source>
        <dbReference type="Proteomes" id="UP001199525"/>
    </source>
</evidence>
<sequence length="74" mass="7315">MIVHKKAILAKTKATPRANLPLMPEGEKPIKAAPINGTRINTLSIDGIQVRGAGEAGGAGGAGEAGEAGEVGGE</sequence>
<dbReference type="RefSeq" id="WP_229483245.1">
    <property type="nucleotide sequence ID" value="NZ_JAIVFQ010000003.1"/>
</dbReference>
<organism evidence="2 3">
    <name type="scientific">Nostoc favosum CHAB5714</name>
    <dbReference type="NCBI Taxonomy" id="2780399"/>
    <lineage>
        <taxon>Bacteria</taxon>
        <taxon>Bacillati</taxon>
        <taxon>Cyanobacteriota</taxon>
        <taxon>Cyanophyceae</taxon>
        <taxon>Nostocales</taxon>
        <taxon>Nostocaceae</taxon>
        <taxon>Nostoc</taxon>
        <taxon>Nostoc favosum</taxon>
    </lineage>
</organism>
<dbReference type="EMBL" id="JAIVFQ010000003">
    <property type="protein sequence ID" value="MCC5598423.1"/>
    <property type="molecule type" value="Genomic_DNA"/>
</dbReference>
<evidence type="ECO:0000256" key="1">
    <source>
        <dbReference type="SAM" id="MobiDB-lite"/>
    </source>
</evidence>
<evidence type="ECO:0000313" key="2">
    <source>
        <dbReference type="EMBL" id="MCC5598423.1"/>
    </source>
</evidence>
<gene>
    <name evidence="2" type="ORF">LC586_04095</name>
</gene>
<name>A0ABS8I3X7_9NOSO</name>
<keyword evidence="3" id="KW-1185">Reference proteome</keyword>
<reference evidence="2 3" key="1">
    <citation type="journal article" date="2021" name="Microorganisms">
        <title>Genome Evolution of Filamentous Cyanobacterium Nostoc Species: From Facultative Symbiosis to Free Living.</title>
        <authorList>
            <person name="Huo D."/>
            <person name="Li H."/>
            <person name="Cai F."/>
            <person name="Guo X."/>
            <person name="Qiao Z."/>
            <person name="Wang W."/>
            <person name="Yu G."/>
            <person name="Li R."/>
        </authorList>
    </citation>
    <scope>NUCLEOTIDE SEQUENCE [LARGE SCALE GENOMIC DNA]</scope>
    <source>
        <strain evidence="2 3">CHAB 5714</strain>
    </source>
</reference>
<accession>A0ABS8I3X7</accession>
<comment type="caution">
    <text evidence="2">The sequence shown here is derived from an EMBL/GenBank/DDBJ whole genome shotgun (WGS) entry which is preliminary data.</text>
</comment>
<feature type="region of interest" description="Disordered" evidence="1">
    <location>
        <begin position="54"/>
        <end position="74"/>
    </location>
</feature>